<reference evidence="4" key="1">
    <citation type="journal article" date="2014" name="Genome Announc.">
        <title>Draft genome sequence of Colletotrichum sublineola, a destructive pathogen of cultivated sorghum.</title>
        <authorList>
            <person name="Baroncelli R."/>
            <person name="Sanz-Martin J.M."/>
            <person name="Rech G.E."/>
            <person name="Sukno S.A."/>
            <person name="Thon M.R."/>
        </authorList>
    </citation>
    <scope>NUCLEOTIDE SEQUENCE [LARGE SCALE GENOMIC DNA]</scope>
    <source>
        <strain evidence="4">TX430BB</strain>
    </source>
</reference>
<evidence type="ECO:0000259" key="2">
    <source>
        <dbReference type="PROSITE" id="PS51762"/>
    </source>
</evidence>
<dbReference type="InterPro" id="IPR013320">
    <property type="entry name" value="ConA-like_dom_sf"/>
</dbReference>
<dbReference type="CDD" id="cd02182">
    <property type="entry name" value="GH16_Strep_laminarinase_like"/>
    <property type="match status" value="1"/>
</dbReference>
<dbReference type="OMA" id="YVAVYHT"/>
<dbReference type="InterPro" id="IPR000757">
    <property type="entry name" value="Beta-glucanase-like"/>
</dbReference>
<dbReference type="AlphaFoldDB" id="A0A066X2B5"/>
<organism evidence="3 4">
    <name type="scientific">Colletotrichum sublineola</name>
    <name type="common">Sorghum anthracnose fungus</name>
    <dbReference type="NCBI Taxonomy" id="1173701"/>
    <lineage>
        <taxon>Eukaryota</taxon>
        <taxon>Fungi</taxon>
        <taxon>Dikarya</taxon>
        <taxon>Ascomycota</taxon>
        <taxon>Pezizomycotina</taxon>
        <taxon>Sordariomycetes</taxon>
        <taxon>Hypocreomycetidae</taxon>
        <taxon>Glomerellales</taxon>
        <taxon>Glomerellaceae</taxon>
        <taxon>Colletotrichum</taxon>
        <taxon>Colletotrichum graminicola species complex</taxon>
    </lineage>
</organism>
<accession>A0A066X2B5</accession>
<dbReference type="GO" id="GO:0005975">
    <property type="term" value="P:carbohydrate metabolic process"/>
    <property type="evidence" value="ECO:0007669"/>
    <property type="project" value="InterPro"/>
</dbReference>
<sequence length="299" mass="31442">MGFVKTASTALAIALPAVNAIAPPDISGYTLTWGDDFSGPAATLPNATNWIFTTGTSYPGGAANFGTGEIETYTNAIANVQLSGKDSVQITALKDASGAWTSARIETQRTDFMAAAGGKMRIQASLSLPNVGSQGIGYWPAFWALGSSFRGVYTHSNWPAAGELDIMENVNGINKAFGTMHCDVSPGGACNEKDGLSSNLTCAGTACQGNFHTYAVEVDRSTSPESVNWYLDGTLYWTVTETMLPAAIWAQTVHVPYFVLLNLAIGGEFPNKAFGSTTPTADTVSGGVFEAQYVAVYHT</sequence>
<protein>
    <submittedName>
        <fullName evidence="3">Putative beta-glucanase</fullName>
    </submittedName>
</protein>
<keyword evidence="1" id="KW-0732">Signal</keyword>
<dbReference type="GO" id="GO:0004553">
    <property type="term" value="F:hydrolase activity, hydrolyzing O-glycosyl compounds"/>
    <property type="evidence" value="ECO:0007669"/>
    <property type="project" value="InterPro"/>
</dbReference>
<dbReference type="SUPFAM" id="SSF49899">
    <property type="entry name" value="Concanavalin A-like lectins/glucanases"/>
    <property type="match status" value="1"/>
</dbReference>
<comment type="caution">
    <text evidence="3">The sequence shown here is derived from an EMBL/GenBank/DDBJ whole genome shotgun (WGS) entry which is preliminary data.</text>
</comment>
<dbReference type="EMBL" id="JMSE01001578">
    <property type="protein sequence ID" value="KDN59891.1"/>
    <property type="molecule type" value="Genomic_DNA"/>
</dbReference>
<feature type="signal peptide" evidence="1">
    <location>
        <begin position="1"/>
        <end position="20"/>
    </location>
</feature>
<dbReference type="Proteomes" id="UP000027238">
    <property type="component" value="Unassembled WGS sequence"/>
</dbReference>
<dbReference type="OrthoDB" id="192832at2759"/>
<name>A0A066X2B5_COLSU</name>
<evidence type="ECO:0000313" key="4">
    <source>
        <dbReference type="Proteomes" id="UP000027238"/>
    </source>
</evidence>
<feature type="domain" description="GH16" evidence="2">
    <location>
        <begin position="24"/>
        <end position="299"/>
    </location>
</feature>
<gene>
    <name evidence="3" type="ORF">CSUB01_11216</name>
</gene>
<dbReference type="PANTHER" id="PTHR10963:SF60">
    <property type="entry name" value="GRAM-NEGATIVE BACTERIA-BINDING PROTEIN 1-RELATED"/>
    <property type="match status" value="1"/>
</dbReference>
<dbReference type="InterPro" id="IPR050546">
    <property type="entry name" value="Glycosyl_Hydrlase_16"/>
</dbReference>
<dbReference type="eggNOG" id="ENOG502SJND">
    <property type="taxonomic scope" value="Eukaryota"/>
</dbReference>
<evidence type="ECO:0000256" key="1">
    <source>
        <dbReference type="SAM" id="SignalP"/>
    </source>
</evidence>
<proteinExistence type="predicted"/>
<keyword evidence="4" id="KW-1185">Reference proteome</keyword>
<dbReference type="Pfam" id="PF26113">
    <property type="entry name" value="GH16_XgeA"/>
    <property type="match status" value="1"/>
</dbReference>
<dbReference type="PANTHER" id="PTHR10963">
    <property type="entry name" value="GLYCOSYL HYDROLASE-RELATED"/>
    <property type="match status" value="1"/>
</dbReference>
<dbReference type="Gene3D" id="2.60.120.200">
    <property type="match status" value="1"/>
</dbReference>
<dbReference type="HOGENOM" id="CLU_019533_3_0_1"/>
<feature type="chain" id="PRO_5001629680" evidence="1">
    <location>
        <begin position="21"/>
        <end position="299"/>
    </location>
</feature>
<dbReference type="STRING" id="1173701.A0A066X2B5"/>
<dbReference type="PROSITE" id="PS51762">
    <property type="entry name" value="GH16_2"/>
    <property type="match status" value="1"/>
</dbReference>
<evidence type="ECO:0000313" key="3">
    <source>
        <dbReference type="EMBL" id="KDN59891.1"/>
    </source>
</evidence>